<reference evidence="2" key="1">
    <citation type="submission" date="2016-06" db="EMBL/GenBank/DDBJ databases">
        <title>Parallel loss of symbiosis genes in relatives of nitrogen-fixing non-legume Parasponia.</title>
        <authorList>
            <person name="Van Velzen R."/>
            <person name="Holmer R."/>
            <person name="Bu F."/>
            <person name="Rutten L."/>
            <person name="Van Zeijl A."/>
            <person name="Liu W."/>
            <person name="Santuari L."/>
            <person name="Cao Q."/>
            <person name="Sharma T."/>
            <person name="Shen D."/>
            <person name="Roswanjaya Y."/>
            <person name="Wardhani T."/>
            <person name="Kalhor M.S."/>
            <person name="Jansen J."/>
            <person name="Van den Hoogen J."/>
            <person name="Gungor B."/>
            <person name="Hartog M."/>
            <person name="Hontelez J."/>
            <person name="Verver J."/>
            <person name="Yang W.-C."/>
            <person name="Schijlen E."/>
            <person name="Repin R."/>
            <person name="Schilthuizen M."/>
            <person name="Schranz E."/>
            <person name="Heidstra R."/>
            <person name="Miyata K."/>
            <person name="Fedorova E."/>
            <person name="Kohlen W."/>
            <person name="Bisseling T."/>
            <person name="Smit S."/>
            <person name="Geurts R."/>
        </authorList>
    </citation>
    <scope>NUCLEOTIDE SEQUENCE [LARGE SCALE GENOMIC DNA]</scope>
    <source>
        <strain evidence="2">cv. WU1-14</strain>
    </source>
</reference>
<proteinExistence type="predicted"/>
<dbReference type="Proteomes" id="UP000237105">
    <property type="component" value="Unassembled WGS sequence"/>
</dbReference>
<name>A0A2P5B436_PARAD</name>
<dbReference type="EMBL" id="JXTB01000369">
    <property type="protein sequence ID" value="PON43545.1"/>
    <property type="molecule type" value="Genomic_DNA"/>
</dbReference>
<gene>
    <name evidence="1" type="ORF">PanWU01x14_273180</name>
</gene>
<evidence type="ECO:0000313" key="2">
    <source>
        <dbReference type="Proteomes" id="UP000237105"/>
    </source>
</evidence>
<dbReference type="AlphaFoldDB" id="A0A2P5B436"/>
<evidence type="ECO:0000313" key="1">
    <source>
        <dbReference type="EMBL" id="PON43545.1"/>
    </source>
</evidence>
<organism evidence="1 2">
    <name type="scientific">Parasponia andersonii</name>
    <name type="common">Sponia andersonii</name>
    <dbReference type="NCBI Taxonomy" id="3476"/>
    <lineage>
        <taxon>Eukaryota</taxon>
        <taxon>Viridiplantae</taxon>
        <taxon>Streptophyta</taxon>
        <taxon>Embryophyta</taxon>
        <taxon>Tracheophyta</taxon>
        <taxon>Spermatophyta</taxon>
        <taxon>Magnoliopsida</taxon>
        <taxon>eudicotyledons</taxon>
        <taxon>Gunneridae</taxon>
        <taxon>Pentapetalae</taxon>
        <taxon>rosids</taxon>
        <taxon>fabids</taxon>
        <taxon>Rosales</taxon>
        <taxon>Cannabaceae</taxon>
        <taxon>Parasponia</taxon>
    </lineage>
</organism>
<comment type="caution">
    <text evidence="1">The sequence shown here is derived from an EMBL/GenBank/DDBJ whole genome shotgun (WGS) entry which is preliminary data.</text>
</comment>
<feature type="non-terminal residue" evidence="1">
    <location>
        <position position="1"/>
    </location>
</feature>
<sequence length="100" mass="11483">IKSASTSIPFTMRRSIFKVLSSFRSGQAIESDEKIWIIVFGVEKKRKSKALAVERAKHVMRTREMKTMVVTADFQEETDKEVESMLKERRVVVRLGGSSF</sequence>
<keyword evidence="2" id="KW-1185">Reference proteome</keyword>
<protein>
    <submittedName>
        <fullName evidence="1">Uncharacterized protein</fullName>
    </submittedName>
</protein>
<dbReference type="OrthoDB" id="10455521at2759"/>
<accession>A0A2P5B436</accession>